<proteinExistence type="predicted"/>
<protein>
    <recommendedName>
        <fullName evidence="2">DUF7924 domain-containing protein</fullName>
    </recommendedName>
</protein>
<dbReference type="InterPro" id="IPR057684">
    <property type="entry name" value="DUF7924"/>
</dbReference>
<keyword evidence="4" id="KW-1185">Reference proteome</keyword>
<evidence type="ECO:0000259" key="2">
    <source>
        <dbReference type="Pfam" id="PF25545"/>
    </source>
</evidence>
<feature type="compositionally biased region" description="Low complexity" evidence="1">
    <location>
        <begin position="540"/>
        <end position="553"/>
    </location>
</feature>
<name>A0AAE0TNS5_9PEZI</name>
<feature type="compositionally biased region" description="Polar residues" evidence="1">
    <location>
        <begin position="71"/>
        <end position="84"/>
    </location>
</feature>
<feature type="region of interest" description="Disordered" evidence="1">
    <location>
        <begin position="521"/>
        <end position="553"/>
    </location>
</feature>
<evidence type="ECO:0000256" key="1">
    <source>
        <dbReference type="SAM" id="MobiDB-lite"/>
    </source>
</evidence>
<evidence type="ECO:0000313" key="3">
    <source>
        <dbReference type="EMBL" id="KAK3670757.1"/>
    </source>
</evidence>
<accession>A0AAE0TNS5</accession>
<reference evidence="3" key="1">
    <citation type="submission" date="2023-07" db="EMBL/GenBank/DDBJ databases">
        <title>Black Yeasts Isolated from many extreme environments.</title>
        <authorList>
            <person name="Coleine C."/>
            <person name="Stajich J.E."/>
            <person name="Selbmann L."/>
        </authorList>
    </citation>
    <scope>NUCLEOTIDE SEQUENCE</scope>
    <source>
        <strain evidence="3">CCFEE 5485</strain>
    </source>
</reference>
<comment type="caution">
    <text evidence="3">The sequence shown here is derived from an EMBL/GenBank/DDBJ whole genome shotgun (WGS) entry which is preliminary data.</text>
</comment>
<dbReference type="EMBL" id="JAUTXT010000051">
    <property type="protein sequence ID" value="KAK3670757.1"/>
    <property type="molecule type" value="Genomic_DNA"/>
</dbReference>
<feature type="compositionally biased region" description="Low complexity" evidence="1">
    <location>
        <begin position="115"/>
        <end position="125"/>
    </location>
</feature>
<dbReference type="PANTHER" id="PTHR42470:SF2">
    <property type="match status" value="1"/>
</dbReference>
<dbReference type="PANTHER" id="PTHR42470">
    <property type="entry name" value="VAST DOMAIN-CONTAINING PROTEIN"/>
    <property type="match status" value="1"/>
</dbReference>
<organism evidence="3 4">
    <name type="scientific">Recurvomyces mirabilis</name>
    <dbReference type="NCBI Taxonomy" id="574656"/>
    <lineage>
        <taxon>Eukaryota</taxon>
        <taxon>Fungi</taxon>
        <taxon>Dikarya</taxon>
        <taxon>Ascomycota</taxon>
        <taxon>Pezizomycotina</taxon>
        <taxon>Dothideomycetes</taxon>
        <taxon>Dothideomycetidae</taxon>
        <taxon>Mycosphaerellales</taxon>
        <taxon>Teratosphaeriaceae</taxon>
        <taxon>Recurvomyces</taxon>
    </lineage>
</organism>
<feature type="domain" description="DUF7924" evidence="2">
    <location>
        <begin position="189"/>
        <end position="410"/>
    </location>
</feature>
<dbReference type="Proteomes" id="UP001274830">
    <property type="component" value="Unassembled WGS sequence"/>
</dbReference>
<feature type="region of interest" description="Disordered" evidence="1">
    <location>
        <begin position="98"/>
        <end position="138"/>
    </location>
</feature>
<feature type="region of interest" description="Disordered" evidence="1">
    <location>
        <begin position="1"/>
        <end position="85"/>
    </location>
</feature>
<dbReference type="AlphaFoldDB" id="A0AAE0TNS5"/>
<feature type="compositionally biased region" description="Basic and acidic residues" evidence="1">
    <location>
        <begin position="48"/>
        <end position="58"/>
    </location>
</feature>
<gene>
    <name evidence="3" type="ORF">LTR78_009329</name>
</gene>
<sequence length="579" mass="66142">MAPSECKPLRIPTKAKRHSTRLAQACKNRLPSPPSEGQPATQKRKRQERHDEDLESGLKRTHKLQRVHDTPTLSGSSTANTLSYGSPVHWEDYFEQWPPNRDMDESMTKKRNRTPSHTPSSSYSKSVRDGEAPAAWTRQHEEKMQEAGLFMTDYQNRASITDDCKKLCDELHEKNYDDPTGSLFKPQRLAKILERVRFRNEARVVRDIMPVLVPSPELLHIDGVASLKDICEALNAEWTQCNTLCGPRPKPDFVAGVAGSAFTNEEREKLQLSHTSSSPNSFPENMYYPFLICEAKGSDKPVDAAERQAMHSASIAVLAQIQLYRKFSAAEELDGKVLVFSIAHDASMIKVFGHFAKIEGDKLTFFRHQLYLSDIATDLRSEASSRAYNITRAIYDVFFPQHLARIRSALSKLRGSTVASFTSQLDLVDGSQESTVSKSLQEDARFKKPSLSSTAMLQQENERLRDQLLEMVRNQQTEAISQRQEQDKQRVVMEQQLAQQKEQTEQQLVQQMEQMERQLAQQKDQMERQLAQQKDQMERQLAQQKEQMAQQLAQQKEHMGQQLAHQCELIALLKESKSK</sequence>
<evidence type="ECO:0000313" key="4">
    <source>
        <dbReference type="Proteomes" id="UP001274830"/>
    </source>
</evidence>
<dbReference type="Pfam" id="PF25545">
    <property type="entry name" value="DUF7924"/>
    <property type="match status" value="1"/>
</dbReference>